<organism evidence="2 3">
    <name type="scientific">Methylomusa anaerophila</name>
    <dbReference type="NCBI Taxonomy" id="1930071"/>
    <lineage>
        <taxon>Bacteria</taxon>
        <taxon>Bacillati</taxon>
        <taxon>Bacillota</taxon>
        <taxon>Negativicutes</taxon>
        <taxon>Selenomonadales</taxon>
        <taxon>Sporomusaceae</taxon>
        <taxon>Methylomusa</taxon>
    </lineage>
</organism>
<evidence type="ECO:0000313" key="3">
    <source>
        <dbReference type="Proteomes" id="UP000276437"/>
    </source>
</evidence>
<protein>
    <submittedName>
        <fullName evidence="2">Uncharacterized protein</fullName>
    </submittedName>
</protein>
<dbReference type="Proteomes" id="UP000276437">
    <property type="component" value="Chromosome"/>
</dbReference>
<dbReference type="OrthoDB" id="1683820at2"/>
<proteinExistence type="predicted"/>
<evidence type="ECO:0000313" key="2">
    <source>
        <dbReference type="EMBL" id="BBB90899.1"/>
    </source>
</evidence>
<feature type="transmembrane region" description="Helical" evidence="1">
    <location>
        <begin position="34"/>
        <end position="51"/>
    </location>
</feature>
<feature type="transmembrane region" description="Helical" evidence="1">
    <location>
        <begin position="12"/>
        <end position="28"/>
    </location>
</feature>
<keyword evidence="1" id="KW-1133">Transmembrane helix</keyword>
<reference evidence="2 3" key="1">
    <citation type="journal article" date="2018" name="Int. J. Syst. Evol. Microbiol.">
        <title>Methylomusa anaerophila gen. nov., sp. nov., an anaerobic methanol-utilizing bacterium isolated from a microbial fuel cell.</title>
        <authorList>
            <person name="Amano N."/>
            <person name="Yamamuro A."/>
            <person name="Miyahara M."/>
            <person name="Kouzuma A."/>
            <person name="Abe T."/>
            <person name="Watanabe K."/>
        </authorList>
    </citation>
    <scope>NUCLEOTIDE SEQUENCE [LARGE SCALE GENOMIC DNA]</scope>
    <source>
        <strain evidence="2 3">MMFC1</strain>
    </source>
</reference>
<dbReference type="AlphaFoldDB" id="A0A348AIK1"/>
<evidence type="ECO:0000256" key="1">
    <source>
        <dbReference type="SAM" id="Phobius"/>
    </source>
</evidence>
<dbReference type="EMBL" id="AP018449">
    <property type="protein sequence ID" value="BBB90899.1"/>
    <property type="molecule type" value="Genomic_DNA"/>
</dbReference>
<keyword evidence="3" id="KW-1185">Reference proteome</keyword>
<gene>
    <name evidence="2" type="ORF">MAMMFC1_01566</name>
</gene>
<keyword evidence="1" id="KW-0472">Membrane</keyword>
<dbReference type="KEGG" id="mana:MAMMFC1_01566"/>
<name>A0A348AIK1_9FIRM</name>
<accession>A0A348AIK1</accession>
<dbReference type="RefSeq" id="WP_126307896.1">
    <property type="nucleotide sequence ID" value="NZ_AP018449.1"/>
</dbReference>
<sequence>MASIFNLTPMEVTVTAVIVGLAFGLPLTVDEQNVFGNVLLAAGYVILIIAAQRTLITNAETAAQAAASTQSMQAQIDDLQRQLAAMPEVPEAVN</sequence>
<keyword evidence="1" id="KW-0812">Transmembrane</keyword>